<dbReference type="Proteomes" id="UP000004263">
    <property type="component" value="Unassembled WGS sequence"/>
</dbReference>
<keyword evidence="4" id="KW-1185">Reference proteome</keyword>
<protein>
    <submittedName>
        <fullName evidence="3">Uncharacterized protein</fullName>
    </submittedName>
</protein>
<comment type="caution">
    <text evidence="3">The sequence shown here is derived from an EMBL/GenBank/DDBJ whole genome shotgun (WGS) entry which is preliminary data.</text>
</comment>
<sequence>MEKKGKIKEQLALHIVELNEIIRDLKGYLDNREVPAKLKSLLASYDKDYLEFRKQIDAKVTFENLQPRAKAILDRIFAISIVLSDSFYSDDDGVRFVCDQLKNGVEQAKLLLSDGVVTFNYTGSDKDKANLSQLRARREHLASDDSKDKNLKSDYDVLLKELELAQEVHSKKEAELRRKLEEVELKLDGLSDKTSRTIQDVDQQFVEAEESLNQKQARVDSLIETMSETIVAGNYEESASVEKKSADWLRTTSLIFMVVIAVVTAYSLYETTLDSFKWENSIFRLVFIVLVSVPAAYLARESDKHRKLMNKYLQISLDLKAMDPFMSSLPIEEQHRLKSEVALRIFGTKSNEVATDQYPISVHDILTKLIERIDLKASAKEVKDSNRHEH</sequence>
<keyword evidence="2" id="KW-1133">Transmembrane helix</keyword>
<dbReference type="HOGENOM" id="CLU_741763_0_0_6"/>
<reference evidence="3 4" key="1">
    <citation type="submission" date="2006-03" db="EMBL/GenBank/DDBJ databases">
        <authorList>
            <person name="Pinhassi J."/>
            <person name="Pedros-Alio C."/>
            <person name="Ferriera S."/>
            <person name="Johnson J."/>
            <person name="Kravitz S."/>
            <person name="Halpern A."/>
            <person name="Remington K."/>
            <person name="Beeson K."/>
            <person name="Tran B."/>
            <person name="Rogers Y.-H."/>
            <person name="Friedman R."/>
            <person name="Venter J.C."/>
        </authorList>
    </citation>
    <scope>NUCLEOTIDE SEQUENCE [LARGE SCALE GENOMIC DNA]</scope>
    <source>
        <strain evidence="3 4">RED65</strain>
    </source>
</reference>
<evidence type="ECO:0000313" key="3">
    <source>
        <dbReference type="EMBL" id="EAT13009.1"/>
    </source>
</evidence>
<feature type="transmembrane region" description="Helical" evidence="2">
    <location>
        <begin position="281"/>
        <end position="299"/>
    </location>
</feature>
<evidence type="ECO:0000256" key="2">
    <source>
        <dbReference type="SAM" id="Phobius"/>
    </source>
</evidence>
<accession>Q1N456</accession>
<feature type="transmembrane region" description="Helical" evidence="2">
    <location>
        <begin position="248"/>
        <end position="269"/>
    </location>
</feature>
<keyword evidence="2" id="KW-0472">Membrane</keyword>
<organism evidence="3 4">
    <name type="scientific">Bermanella marisrubri</name>
    <dbReference type="NCBI Taxonomy" id="207949"/>
    <lineage>
        <taxon>Bacteria</taxon>
        <taxon>Pseudomonadati</taxon>
        <taxon>Pseudomonadota</taxon>
        <taxon>Gammaproteobacteria</taxon>
        <taxon>Oceanospirillales</taxon>
        <taxon>Oceanospirillaceae</taxon>
        <taxon>Bermanella</taxon>
    </lineage>
</organism>
<keyword evidence="2" id="KW-0812">Transmembrane</keyword>
<name>Q1N456_9GAMM</name>
<dbReference type="EMBL" id="AAQH01000003">
    <property type="protein sequence ID" value="EAT13009.1"/>
    <property type="molecule type" value="Genomic_DNA"/>
</dbReference>
<proteinExistence type="predicted"/>
<gene>
    <name evidence="3" type="ORF">RED65_14972</name>
</gene>
<evidence type="ECO:0000313" key="4">
    <source>
        <dbReference type="Proteomes" id="UP000004263"/>
    </source>
</evidence>
<feature type="coiled-coil region" evidence="1">
    <location>
        <begin position="155"/>
        <end position="225"/>
    </location>
</feature>
<evidence type="ECO:0000256" key="1">
    <source>
        <dbReference type="SAM" id="Coils"/>
    </source>
</evidence>
<keyword evidence="1" id="KW-0175">Coiled coil</keyword>
<dbReference type="AlphaFoldDB" id="Q1N456"/>